<protein>
    <submittedName>
        <fullName evidence="1">Uncharacterized protein</fullName>
    </submittedName>
</protein>
<name>A0A0V1FYA1_9BILA</name>
<evidence type="ECO:0000313" key="1">
    <source>
        <dbReference type="EMBL" id="KRY90992.1"/>
    </source>
</evidence>
<evidence type="ECO:0000313" key="2">
    <source>
        <dbReference type="Proteomes" id="UP000055024"/>
    </source>
</evidence>
<dbReference type="AlphaFoldDB" id="A0A0V1FYA1"/>
<dbReference type="Proteomes" id="UP000055024">
    <property type="component" value="Unassembled WGS sequence"/>
</dbReference>
<sequence>MPKNSIPRSFQKRGYIRKLNISKEYVTMLRY</sequence>
<organism evidence="1 2">
    <name type="scientific">Trichinella zimbabwensis</name>
    <dbReference type="NCBI Taxonomy" id="268475"/>
    <lineage>
        <taxon>Eukaryota</taxon>
        <taxon>Metazoa</taxon>
        <taxon>Ecdysozoa</taxon>
        <taxon>Nematoda</taxon>
        <taxon>Enoplea</taxon>
        <taxon>Dorylaimia</taxon>
        <taxon>Trichinellida</taxon>
        <taxon>Trichinellidae</taxon>
        <taxon>Trichinella</taxon>
    </lineage>
</organism>
<accession>A0A0V1FYA1</accession>
<reference evidence="1 2" key="1">
    <citation type="submission" date="2015-01" db="EMBL/GenBank/DDBJ databases">
        <title>Evolution of Trichinella species and genotypes.</title>
        <authorList>
            <person name="Korhonen P.K."/>
            <person name="Edoardo P."/>
            <person name="Giuseppe L.R."/>
            <person name="Gasser R.B."/>
        </authorList>
    </citation>
    <scope>NUCLEOTIDE SEQUENCE [LARGE SCALE GENOMIC DNA]</scope>
    <source>
        <strain evidence="1">ISS1029</strain>
    </source>
</reference>
<comment type="caution">
    <text evidence="1">The sequence shown here is derived from an EMBL/GenBank/DDBJ whole genome shotgun (WGS) entry which is preliminary data.</text>
</comment>
<gene>
    <name evidence="1" type="ORF">T11_16668</name>
</gene>
<proteinExistence type="predicted"/>
<dbReference type="EMBL" id="JYDP01006053">
    <property type="protein sequence ID" value="KRY90992.1"/>
    <property type="molecule type" value="Genomic_DNA"/>
</dbReference>
<keyword evidence="2" id="KW-1185">Reference proteome</keyword>